<dbReference type="OrthoDB" id="1421192at2"/>
<reference evidence="1 2" key="1">
    <citation type="submission" date="2015-08" db="EMBL/GenBank/DDBJ databases">
        <title>Complete genome sequence of Rufibacter tibetensis strain 1351t, a radiation-resistant bacterium from tibet plateau.</title>
        <authorList>
            <person name="Dai J."/>
        </authorList>
    </citation>
    <scope>NUCLEOTIDE SEQUENCE [LARGE SCALE GENOMIC DNA]</scope>
    <source>
        <strain evidence="1 2">1351</strain>
    </source>
</reference>
<dbReference type="PATRIC" id="fig|512763.3.peg.4220"/>
<name>A0A0N7HX07_9BACT</name>
<dbReference type="KEGG" id="rti:DC20_19235"/>
<evidence type="ECO:0000313" key="2">
    <source>
        <dbReference type="Proteomes" id="UP000061382"/>
    </source>
</evidence>
<proteinExistence type="predicted"/>
<dbReference type="EMBL" id="CP012643">
    <property type="protein sequence ID" value="ALJ00721.1"/>
    <property type="molecule type" value="Genomic_DNA"/>
</dbReference>
<evidence type="ECO:0000313" key="1">
    <source>
        <dbReference type="EMBL" id="ALJ00721.1"/>
    </source>
</evidence>
<dbReference type="Proteomes" id="UP000061382">
    <property type="component" value="Chromosome"/>
</dbReference>
<gene>
    <name evidence="1" type="ORF">DC20_19235</name>
</gene>
<protein>
    <submittedName>
        <fullName evidence="1">Uncharacterized protein</fullName>
    </submittedName>
</protein>
<dbReference type="AlphaFoldDB" id="A0A0N7HX07"/>
<dbReference type="RefSeq" id="WP_062545325.1">
    <property type="nucleotide sequence ID" value="NZ_CP012643.1"/>
</dbReference>
<dbReference type="STRING" id="512763.DC20_19235"/>
<accession>A0A0N7HX07</accession>
<organism evidence="1 2">
    <name type="scientific">Rufibacter tibetensis</name>
    <dbReference type="NCBI Taxonomy" id="512763"/>
    <lineage>
        <taxon>Bacteria</taxon>
        <taxon>Pseudomonadati</taxon>
        <taxon>Bacteroidota</taxon>
        <taxon>Cytophagia</taxon>
        <taxon>Cytophagales</taxon>
        <taxon>Hymenobacteraceae</taxon>
        <taxon>Rufibacter</taxon>
    </lineage>
</organism>
<sequence>MKKLDIDSADWIWNGILPRKPENFEEEGVTIGNCVPPIFEAYCKVFHPFEVTADEPDTLENHIEFKEILSEIITFNYKQGTQKSTDPWETNSGRLGRLNQKLWMTDPNLKKWEYVTWQSIAEKYGLKFHNEINPTSFEALFEVIGYPRNLWFPKGGYLPRPVFIKLVSVLRAATDTEQVCVYQIPPNNINEMELVVCSFEEAITYFKEDFIGYLYAMDKSWIVYTDTDLHFTLAAGAVSVISAIMNSELEAIKCESDTRVDYSSDKVNRKKIYT</sequence>
<keyword evidence="2" id="KW-1185">Reference proteome</keyword>